<dbReference type="InterPro" id="IPR003439">
    <property type="entry name" value="ABC_transporter-like_ATP-bd"/>
</dbReference>
<keyword evidence="4 9" id="KW-0812">Transmembrane</keyword>
<evidence type="ECO:0000313" key="13">
    <source>
        <dbReference type="Proteomes" id="UP000033935"/>
    </source>
</evidence>
<dbReference type="GO" id="GO:0034040">
    <property type="term" value="F:ATPase-coupled lipid transmembrane transporter activity"/>
    <property type="evidence" value="ECO:0007669"/>
    <property type="project" value="TreeGrafter"/>
</dbReference>
<dbReference type="PATRIC" id="fig|1618995.3.peg.753"/>
<feature type="transmembrane region" description="Helical" evidence="9">
    <location>
        <begin position="20"/>
        <end position="48"/>
    </location>
</feature>
<dbReference type="Gene3D" id="1.20.1560.10">
    <property type="entry name" value="ABC transporter type 1, transmembrane domain"/>
    <property type="match status" value="1"/>
</dbReference>
<dbReference type="InterPro" id="IPR036640">
    <property type="entry name" value="ABC1_TM_sf"/>
</dbReference>
<comment type="subcellular location">
    <subcellularLocation>
        <location evidence="1">Cell membrane</location>
        <topology evidence="1">Multi-pass membrane protein</topology>
    </subcellularLocation>
</comment>
<feature type="transmembrane region" description="Helical" evidence="9">
    <location>
        <begin position="154"/>
        <end position="175"/>
    </location>
</feature>
<evidence type="ECO:0000313" key="12">
    <source>
        <dbReference type="EMBL" id="KKR03879.1"/>
    </source>
</evidence>
<evidence type="ECO:0000259" key="10">
    <source>
        <dbReference type="PROSITE" id="PS50893"/>
    </source>
</evidence>
<evidence type="ECO:0000256" key="4">
    <source>
        <dbReference type="ARBA" id="ARBA00022692"/>
    </source>
</evidence>
<dbReference type="PANTHER" id="PTHR24221">
    <property type="entry name" value="ATP-BINDING CASSETTE SUB-FAMILY B"/>
    <property type="match status" value="1"/>
</dbReference>
<dbReference type="SUPFAM" id="SSF52540">
    <property type="entry name" value="P-loop containing nucleoside triphosphate hydrolases"/>
    <property type="match status" value="1"/>
</dbReference>
<feature type="transmembrane region" description="Helical" evidence="9">
    <location>
        <begin position="75"/>
        <end position="100"/>
    </location>
</feature>
<keyword evidence="3" id="KW-1003">Cell membrane</keyword>
<evidence type="ECO:0000256" key="9">
    <source>
        <dbReference type="SAM" id="Phobius"/>
    </source>
</evidence>
<dbReference type="PROSITE" id="PS50893">
    <property type="entry name" value="ABC_TRANSPORTER_2"/>
    <property type="match status" value="1"/>
</dbReference>
<dbReference type="GO" id="GO:0005886">
    <property type="term" value="C:plasma membrane"/>
    <property type="evidence" value="ECO:0007669"/>
    <property type="project" value="UniProtKB-SubCell"/>
</dbReference>
<dbReference type="Pfam" id="PF00664">
    <property type="entry name" value="ABC_membrane"/>
    <property type="match status" value="1"/>
</dbReference>
<evidence type="ECO:0000256" key="8">
    <source>
        <dbReference type="ARBA" id="ARBA00023136"/>
    </source>
</evidence>
<dbReference type="Pfam" id="PF00005">
    <property type="entry name" value="ABC_tran"/>
    <property type="match status" value="1"/>
</dbReference>
<keyword evidence="5" id="KW-0547">Nucleotide-binding</keyword>
<feature type="domain" description="ABC transporter" evidence="10">
    <location>
        <begin position="356"/>
        <end position="593"/>
    </location>
</feature>
<dbReference type="InterPro" id="IPR003593">
    <property type="entry name" value="AAA+_ATPase"/>
</dbReference>
<dbReference type="GO" id="GO:0016887">
    <property type="term" value="F:ATP hydrolysis activity"/>
    <property type="evidence" value="ECO:0007669"/>
    <property type="project" value="InterPro"/>
</dbReference>
<dbReference type="FunFam" id="3.40.50.300:FF:000221">
    <property type="entry name" value="Multidrug ABC transporter ATP-binding protein"/>
    <property type="match status" value="1"/>
</dbReference>
<accession>A0A0G0MIK4</accession>
<evidence type="ECO:0000256" key="7">
    <source>
        <dbReference type="ARBA" id="ARBA00022989"/>
    </source>
</evidence>
<reference evidence="12 13" key="1">
    <citation type="journal article" date="2015" name="Nature">
        <title>rRNA introns, odd ribosomes, and small enigmatic genomes across a large radiation of phyla.</title>
        <authorList>
            <person name="Brown C.T."/>
            <person name="Hug L.A."/>
            <person name="Thomas B.C."/>
            <person name="Sharon I."/>
            <person name="Castelle C.J."/>
            <person name="Singh A."/>
            <person name="Wilkins M.J."/>
            <person name="Williams K.H."/>
            <person name="Banfield J.F."/>
        </authorList>
    </citation>
    <scope>NUCLEOTIDE SEQUENCE [LARGE SCALE GENOMIC DNA]</scope>
</reference>
<dbReference type="SUPFAM" id="SSF90123">
    <property type="entry name" value="ABC transporter transmembrane region"/>
    <property type="match status" value="1"/>
</dbReference>
<dbReference type="Proteomes" id="UP000033935">
    <property type="component" value="Unassembled WGS sequence"/>
</dbReference>
<evidence type="ECO:0000256" key="3">
    <source>
        <dbReference type="ARBA" id="ARBA00022475"/>
    </source>
</evidence>
<organism evidence="12 13">
    <name type="scientific">Candidatus Uhrbacteria bacterium GW2011_GWF2_39_13</name>
    <dbReference type="NCBI Taxonomy" id="1618995"/>
    <lineage>
        <taxon>Bacteria</taxon>
        <taxon>Candidatus Uhriibacteriota</taxon>
    </lineage>
</organism>
<keyword evidence="6" id="KW-0067">ATP-binding</keyword>
<proteinExistence type="predicted"/>
<keyword evidence="8 9" id="KW-0472">Membrane</keyword>
<dbReference type="Gene3D" id="3.40.50.300">
    <property type="entry name" value="P-loop containing nucleotide triphosphate hydrolases"/>
    <property type="match status" value="1"/>
</dbReference>
<feature type="domain" description="ABC transmembrane type-1" evidence="11">
    <location>
        <begin position="21"/>
        <end position="307"/>
    </location>
</feature>
<name>A0A0G0MIK4_9BACT</name>
<evidence type="ECO:0000256" key="1">
    <source>
        <dbReference type="ARBA" id="ARBA00004651"/>
    </source>
</evidence>
<gene>
    <name evidence="12" type="ORF">UT30_C0017G0018</name>
</gene>
<dbReference type="EMBL" id="LBWG01000017">
    <property type="protein sequence ID" value="KKR03879.1"/>
    <property type="molecule type" value="Genomic_DNA"/>
</dbReference>
<keyword evidence="2" id="KW-0813">Transport</keyword>
<protein>
    <submittedName>
        <fullName evidence="12">ABC transporter-related protein</fullName>
    </submittedName>
</protein>
<feature type="transmembrane region" description="Helical" evidence="9">
    <location>
        <begin position="265"/>
        <end position="284"/>
    </location>
</feature>
<feature type="transmembrane region" description="Helical" evidence="9">
    <location>
        <begin position="181"/>
        <end position="197"/>
    </location>
</feature>
<dbReference type="GO" id="GO:0140359">
    <property type="term" value="F:ABC-type transporter activity"/>
    <property type="evidence" value="ECO:0007669"/>
    <property type="project" value="InterPro"/>
</dbReference>
<evidence type="ECO:0000256" key="6">
    <source>
        <dbReference type="ARBA" id="ARBA00022840"/>
    </source>
</evidence>
<dbReference type="InterPro" id="IPR039421">
    <property type="entry name" value="Type_1_exporter"/>
</dbReference>
<sequence length="597" mass="67708">MLDTLNKIWQILNIKERYSLIAVSILIFIGSALELAGIGMLLPFIALLSDVENLTKKWYLKLFSDFFKCESPESLLTIMAVILIIFFMAKNFFLFTLTFIQSKFINHLYRRISDTLFKTYMHSSYAFHLQKNSAHLLKNLQAVYFLCRVLMSSVMILFSELLLISLIACFLVILYPYSSTVIISLMIVFSSLFYYFMRKKIKYWGEVQHVQEKFAIQHVKQGLAGIKEAKLMGCEDHFCDLYENNLSMMAKSFFYQDVLNQSPRLYIETLSVVLCLSFMIYYFQTGMKPGDVFIEFSLLAIVAIRLMPSMNRIVSALVLIRFQLPSLHLVHADISSLQLKHGRVSDEKKIAFNNVIELENVSFRYEGTADDTLKHISVSVKKNSSAAFVGATGAGKTTIVDIILGLLKPQSGKVIVDGYDIHDFLSSWQKSIGYVPQDISLADTSIKENIAFGILPENVDNKRLERAVKISMLEDFIRELPEGLDTVIGEDGVRLSGGQRQRIGIARALYNDPEIIVLDEGTASLDNLTEDAVIKALDRLNREKKTIIIVAHRLSTVRRCDKIYFVKNGQIAATGTYDELIKSSDDFAQMLTAGQLN</sequence>
<dbReference type="PANTHER" id="PTHR24221:SF632">
    <property type="entry name" value="ATP-DEPENDENT LIPID A-CORE FLIPPASE"/>
    <property type="match status" value="1"/>
</dbReference>
<dbReference type="InterPro" id="IPR011527">
    <property type="entry name" value="ABC1_TM_dom"/>
</dbReference>
<keyword evidence="7 9" id="KW-1133">Transmembrane helix</keyword>
<dbReference type="InterPro" id="IPR017871">
    <property type="entry name" value="ABC_transporter-like_CS"/>
</dbReference>
<dbReference type="PROSITE" id="PS00211">
    <property type="entry name" value="ABC_TRANSPORTER_1"/>
    <property type="match status" value="1"/>
</dbReference>
<evidence type="ECO:0000256" key="2">
    <source>
        <dbReference type="ARBA" id="ARBA00022448"/>
    </source>
</evidence>
<dbReference type="SMART" id="SM00382">
    <property type="entry name" value="AAA"/>
    <property type="match status" value="1"/>
</dbReference>
<dbReference type="AlphaFoldDB" id="A0A0G0MIK4"/>
<dbReference type="PROSITE" id="PS50929">
    <property type="entry name" value="ABC_TM1F"/>
    <property type="match status" value="1"/>
</dbReference>
<evidence type="ECO:0000256" key="5">
    <source>
        <dbReference type="ARBA" id="ARBA00022741"/>
    </source>
</evidence>
<dbReference type="GO" id="GO:0005524">
    <property type="term" value="F:ATP binding"/>
    <property type="evidence" value="ECO:0007669"/>
    <property type="project" value="UniProtKB-KW"/>
</dbReference>
<evidence type="ECO:0000259" key="11">
    <source>
        <dbReference type="PROSITE" id="PS50929"/>
    </source>
</evidence>
<comment type="caution">
    <text evidence="12">The sequence shown here is derived from an EMBL/GenBank/DDBJ whole genome shotgun (WGS) entry which is preliminary data.</text>
</comment>
<dbReference type="InterPro" id="IPR027417">
    <property type="entry name" value="P-loop_NTPase"/>
</dbReference>